<dbReference type="CDD" id="cd01004">
    <property type="entry name" value="PBP2_MidA_like"/>
    <property type="match status" value="1"/>
</dbReference>
<dbReference type="SMART" id="SM00062">
    <property type="entry name" value="PBPb"/>
    <property type="match status" value="1"/>
</dbReference>
<dbReference type="SUPFAM" id="SSF53850">
    <property type="entry name" value="Periplasmic binding protein-like II"/>
    <property type="match status" value="1"/>
</dbReference>
<evidence type="ECO:0000313" key="3">
    <source>
        <dbReference type="EMBL" id="GCE82190.1"/>
    </source>
</evidence>
<dbReference type="Pfam" id="PF00497">
    <property type="entry name" value="SBP_bac_3"/>
    <property type="match status" value="1"/>
</dbReference>
<protein>
    <submittedName>
        <fullName evidence="3">Amino acid ABC transporter permease</fullName>
    </submittedName>
</protein>
<dbReference type="Gene3D" id="3.40.190.10">
    <property type="entry name" value="Periplasmic binding protein-like II"/>
    <property type="match status" value="2"/>
</dbReference>
<dbReference type="EMBL" id="BDLU01000012">
    <property type="protein sequence ID" value="GCE82190.1"/>
    <property type="molecule type" value="Genomic_DNA"/>
</dbReference>
<keyword evidence="4" id="KW-1185">Reference proteome</keyword>
<organism evidence="3 4">
    <name type="scientific">Komagataeibacter diospyri</name>
    <dbReference type="NCBI Taxonomy" id="1932662"/>
    <lineage>
        <taxon>Bacteria</taxon>
        <taxon>Pseudomonadati</taxon>
        <taxon>Pseudomonadota</taxon>
        <taxon>Alphaproteobacteria</taxon>
        <taxon>Acetobacterales</taxon>
        <taxon>Acetobacteraceae</taxon>
        <taxon>Komagataeibacter</taxon>
    </lineage>
</organism>
<evidence type="ECO:0000313" key="4">
    <source>
        <dbReference type="Proteomes" id="UP000315095"/>
    </source>
</evidence>
<dbReference type="PANTHER" id="PTHR35936">
    <property type="entry name" value="MEMBRANE-BOUND LYTIC MUREIN TRANSGLYCOSYLASE F"/>
    <property type="match status" value="1"/>
</dbReference>
<dbReference type="Proteomes" id="UP000315095">
    <property type="component" value="Unassembled WGS sequence"/>
</dbReference>
<evidence type="ECO:0000256" key="1">
    <source>
        <dbReference type="ARBA" id="ARBA00022729"/>
    </source>
</evidence>
<dbReference type="AlphaFoldDB" id="A0A4P5NKE7"/>
<feature type="domain" description="Solute-binding protein family 3/N-terminal" evidence="2">
    <location>
        <begin position="41"/>
        <end position="268"/>
    </location>
</feature>
<gene>
    <name evidence="3" type="ORF">MSKU9_0331</name>
</gene>
<sequence length="274" mass="29905">MRLRRRLPRSAWAAFMSVLAAGGIMLSLSAMTAGYGAPPAPLVVGINPVYPPMEFHAPETGELQGFDVDFAYALGRQMGRPVEIREASFPQLMVDVGSGRIDIIISGLNDTPGRRGVLRFIDYLQSGAQLLVSGSSPFTRDTDLCGGTVSAARGTDFARILQAWSARVCTAAHLPDITVVGTENSAMARLELREGRVQAAVQGEETVGYFLDNAHSLFRRFLPPISHACLAIAMRHDSALFDNIRADFEQMKKDGKYQSLLRKWHLEANTVIPS</sequence>
<dbReference type="OrthoDB" id="7341446at2"/>
<proteinExistence type="predicted"/>
<reference evidence="4" key="1">
    <citation type="submission" date="2017-01" db="EMBL/GenBank/DDBJ databases">
        <title>Komagataeibacter sp. MSKU9 whole genome sequencing project.</title>
        <authorList>
            <person name="Matsutani M."/>
            <person name="Naloka K."/>
            <person name="Theeragool G."/>
            <person name="Yakushi T."/>
            <person name="Matsushita K."/>
        </authorList>
    </citation>
    <scope>NUCLEOTIDE SEQUENCE [LARGE SCALE GENOMIC DNA]</scope>
    <source>
        <strain evidence="4">MSKU9</strain>
    </source>
</reference>
<name>A0A4P5NKE7_9PROT</name>
<comment type="caution">
    <text evidence="3">The sequence shown here is derived from an EMBL/GenBank/DDBJ whole genome shotgun (WGS) entry which is preliminary data.</text>
</comment>
<dbReference type="RefSeq" id="WP_141259624.1">
    <property type="nucleotide sequence ID" value="NZ_BDLU01000012.1"/>
</dbReference>
<dbReference type="PANTHER" id="PTHR35936:SF17">
    <property type="entry name" value="ARGININE-BINDING EXTRACELLULAR PROTEIN ARTP"/>
    <property type="match status" value="1"/>
</dbReference>
<dbReference type="InterPro" id="IPR001638">
    <property type="entry name" value="Solute-binding_3/MltF_N"/>
</dbReference>
<evidence type="ECO:0000259" key="2">
    <source>
        <dbReference type="SMART" id="SM00062"/>
    </source>
</evidence>
<keyword evidence="1" id="KW-0732">Signal</keyword>
<accession>A0A4P5NKE7</accession>